<dbReference type="Proteomes" id="UP001420932">
    <property type="component" value="Unassembled WGS sequence"/>
</dbReference>
<sequence length="99" mass="11567">MVAADLIYSLHGLSVLSLLSAFFMLCTYKNRDGRINWERESSVKGQVRWNDRMDKILLEIILKEYGFGNASSNSWKPEVYTRVCLELLKQLKQQVHQLM</sequence>
<keyword evidence="1" id="KW-1133">Transmembrane helix</keyword>
<organism evidence="2 3">
    <name type="scientific">Stephania yunnanensis</name>
    <dbReference type="NCBI Taxonomy" id="152371"/>
    <lineage>
        <taxon>Eukaryota</taxon>
        <taxon>Viridiplantae</taxon>
        <taxon>Streptophyta</taxon>
        <taxon>Embryophyta</taxon>
        <taxon>Tracheophyta</taxon>
        <taxon>Spermatophyta</taxon>
        <taxon>Magnoliopsida</taxon>
        <taxon>Ranunculales</taxon>
        <taxon>Menispermaceae</taxon>
        <taxon>Menispermoideae</taxon>
        <taxon>Cissampelideae</taxon>
        <taxon>Stephania</taxon>
    </lineage>
</organism>
<reference evidence="2 3" key="1">
    <citation type="submission" date="2024-01" db="EMBL/GenBank/DDBJ databases">
        <title>Genome assemblies of Stephania.</title>
        <authorList>
            <person name="Yang L."/>
        </authorList>
    </citation>
    <scope>NUCLEOTIDE SEQUENCE [LARGE SCALE GENOMIC DNA]</scope>
    <source>
        <strain evidence="2">YNDBR</strain>
        <tissue evidence="2">Leaf</tissue>
    </source>
</reference>
<keyword evidence="3" id="KW-1185">Reference proteome</keyword>
<comment type="caution">
    <text evidence="2">The sequence shown here is derived from an EMBL/GenBank/DDBJ whole genome shotgun (WGS) entry which is preliminary data.</text>
</comment>
<keyword evidence="1" id="KW-0812">Transmembrane</keyword>
<accession>A0AAP0L1G6</accession>
<dbReference type="AlphaFoldDB" id="A0AAP0L1G6"/>
<gene>
    <name evidence="2" type="ORF">Syun_003027</name>
</gene>
<evidence type="ECO:0000313" key="2">
    <source>
        <dbReference type="EMBL" id="KAK9162125.1"/>
    </source>
</evidence>
<evidence type="ECO:0000313" key="3">
    <source>
        <dbReference type="Proteomes" id="UP001420932"/>
    </source>
</evidence>
<evidence type="ECO:0000256" key="1">
    <source>
        <dbReference type="SAM" id="Phobius"/>
    </source>
</evidence>
<name>A0AAP0L1G6_9MAGN</name>
<keyword evidence="1" id="KW-0472">Membrane</keyword>
<protein>
    <submittedName>
        <fullName evidence="2">Uncharacterized protein</fullName>
    </submittedName>
</protein>
<proteinExistence type="predicted"/>
<feature type="transmembrane region" description="Helical" evidence="1">
    <location>
        <begin position="6"/>
        <end position="28"/>
    </location>
</feature>
<dbReference type="EMBL" id="JBBNAF010000002">
    <property type="protein sequence ID" value="KAK9162125.1"/>
    <property type="molecule type" value="Genomic_DNA"/>
</dbReference>